<feature type="transmembrane region" description="Helical" evidence="7">
    <location>
        <begin position="374"/>
        <end position="393"/>
    </location>
</feature>
<feature type="transmembrane region" description="Helical" evidence="7">
    <location>
        <begin position="20"/>
        <end position="40"/>
    </location>
</feature>
<keyword evidence="4 7" id="KW-0812">Transmembrane</keyword>
<accession>A0A4R2GPW3</accession>
<dbReference type="Pfam" id="PF02687">
    <property type="entry name" value="FtsX"/>
    <property type="match status" value="1"/>
</dbReference>
<dbReference type="AlphaFoldDB" id="A0A4R2GPW3"/>
<evidence type="ECO:0000313" key="10">
    <source>
        <dbReference type="EMBL" id="TCO09856.1"/>
    </source>
</evidence>
<dbReference type="OrthoDB" id="9784014at2"/>
<evidence type="ECO:0000259" key="9">
    <source>
        <dbReference type="Pfam" id="PF12704"/>
    </source>
</evidence>
<feature type="domain" description="ABC3 transporter permease C-terminal" evidence="8">
    <location>
        <begin position="268"/>
        <end position="400"/>
    </location>
</feature>
<comment type="subcellular location">
    <subcellularLocation>
        <location evidence="1">Cell membrane</location>
        <topology evidence="1">Multi-pass membrane protein</topology>
    </subcellularLocation>
</comment>
<evidence type="ECO:0000256" key="2">
    <source>
        <dbReference type="ARBA" id="ARBA00005236"/>
    </source>
</evidence>
<dbReference type="Proteomes" id="UP000295221">
    <property type="component" value="Unassembled WGS sequence"/>
</dbReference>
<dbReference type="GO" id="GO:0044874">
    <property type="term" value="P:lipoprotein localization to outer membrane"/>
    <property type="evidence" value="ECO:0007669"/>
    <property type="project" value="TreeGrafter"/>
</dbReference>
<organism evidence="10 11">
    <name type="scientific">Natronoflexus pectinivorans</name>
    <dbReference type="NCBI Taxonomy" id="682526"/>
    <lineage>
        <taxon>Bacteria</taxon>
        <taxon>Pseudomonadati</taxon>
        <taxon>Bacteroidota</taxon>
        <taxon>Bacteroidia</taxon>
        <taxon>Marinilabiliales</taxon>
        <taxon>Marinilabiliaceae</taxon>
        <taxon>Natronoflexus</taxon>
    </lineage>
</organism>
<name>A0A4R2GPW3_9BACT</name>
<keyword evidence="5 7" id="KW-1133">Transmembrane helix</keyword>
<reference evidence="10 11" key="1">
    <citation type="submission" date="2019-03" db="EMBL/GenBank/DDBJ databases">
        <title>Genomic Encyclopedia of Type Strains, Phase IV (KMG-IV): sequencing the most valuable type-strain genomes for metagenomic binning, comparative biology and taxonomic classification.</title>
        <authorList>
            <person name="Goeker M."/>
        </authorList>
    </citation>
    <scope>NUCLEOTIDE SEQUENCE [LARGE SCALE GENOMIC DNA]</scope>
    <source>
        <strain evidence="10 11">DSM 24179</strain>
    </source>
</reference>
<keyword evidence="10" id="KW-0449">Lipoprotein</keyword>
<proteinExistence type="inferred from homology"/>
<dbReference type="PANTHER" id="PTHR30489">
    <property type="entry name" value="LIPOPROTEIN-RELEASING SYSTEM TRANSMEMBRANE PROTEIN LOLE"/>
    <property type="match status" value="1"/>
</dbReference>
<evidence type="ECO:0000256" key="4">
    <source>
        <dbReference type="ARBA" id="ARBA00022692"/>
    </source>
</evidence>
<keyword evidence="3" id="KW-1003">Cell membrane</keyword>
<evidence type="ECO:0000256" key="5">
    <source>
        <dbReference type="ARBA" id="ARBA00022989"/>
    </source>
</evidence>
<evidence type="ECO:0000259" key="8">
    <source>
        <dbReference type="Pfam" id="PF02687"/>
    </source>
</evidence>
<evidence type="ECO:0000256" key="1">
    <source>
        <dbReference type="ARBA" id="ARBA00004651"/>
    </source>
</evidence>
<dbReference type="EMBL" id="SLWK01000002">
    <property type="protein sequence ID" value="TCO09856.1"/>
    <property type="molecule type" value="Genomic_DNA"/>
</dbReference>
<feature type="transmembrane region" description="Helical" evidence="7">
    <location>
        <begin position="310"/>
        <end position="331"/>
    </location>
</feature>
<gene>
    <name evidence="10" type="ORF">EV194_102285</name>
</gene>
<comment type="caution">
    <text evidence="10">The sequence shown here is derived from an EMBL/GenBank/DDBJ whole genome shotgun (WGS) entry which is preliminary data.</text>
</comment>
<dbReference type="RefSeq" id="WP_132432689.1">
    <property type="nucleotide sequence ID" value="NZ_SLWK01000002.1"/>
</dbReference>
<keyword evidence="6 7" id="KW-0472">Membrane</keyword>
<dbReference type="Pfam" id="PF12704">
    <property type="entry name" value="MacB_PCD"/>
    <property type="match status" value="1"/>
</dbReference>
<feature type="domain" description="MacB-like periplasmic core" evidence="9">
    <location>
        <begin position="19"/>
        <end position="230"/>
    </location>
</feature>
<protein>
    <submittedName>
        <fullName evidence="10">ABC-type lipoprotein release transport system permease subunit</fullName>
    </submittedName>
</protein>
<evidence type="ECO:0000256" key="3">
    <source>
        <dbReference type="ARBA" id="ARBA00022475"/>
    </source>
</evidence>
<comment type="similarity">
    <text evidence="2">Belongs to the ABC-4 integral membrane protein family. LolC/E subfamily.</text>
</comment>
<evidence type="ECO:0000256" key="6">
    <source>
        <dbReference type="ARBA" id="ARBA00023136"/>
    </source>
</evidence>
<sequence>MNTLLIISWRNIWRNPQRSFVMIIAIMAGLWGGLMAASLAQGLMNQRFRTGVEQEFSHLQIHHPEFIKQDNAKYVIENREELTNQLNNDELVAAWSGRTIVSGMMGTATLTSGVTIKGIDPEMEAQTTFLNENIIDGSYLDESARNPVLIGRSLAEKTKTRPGSRIVLTFQDLEGELASASFRVSGIFQTANSFFDETNVFVLKQDIGQYLGKVTVVNEIAIVLSDLNQVSDFAKNYASKYPELEIRTWSELSPQLAFYNELGSTMFMIILIIILMALAFGLMNTMLMSVIERIRELGMLMSIGMSKRKVFVMILLETTFLTLTGALGGMLTGYATVSLFQNKGINLGNVGGDSLTDFGFEPIIYPELAPSYGLVLPILVIITAFSTSIYPALKAIRLKPAEAVRQE</sequence>
<dbReference type="InterPro" id="IPR003838">
    <property type="entry name" value="ABC3_permease_C"/>
</dbReference>
<evidence type="ECO:0000313" key="11">
    <source>
        <dbReference type="Proteomes" id="UP000295221"/>
    </source>
</evidence>
<dbReference type="InterPro" id="IPR051447">
    <property type="entry name" value="Lipoprotein-release_system"/>
</dbReference>
<dbReference type="PANTHER" id="PTHR30489:SF0">
    <property type="entry name" value="LIPOPROTEIN-RELEASING SYSTEM TRANSMEMBRANE PROTEIN LOLE"/>
    <property type="match status" value="1"/>
</dbReference>
<dbReference type="InterPro" id="IPR025857">
    <property type="entry name" value="MacB_PCD"/>
</dbReference>
<keyword evidence="11" id="KW-1185">Reference proteome</keyword>
<feature type="transmembrane region" description="Helical" evidence="7">
    <location>
        <begin position="266"/>
        <end position="290"/>
    </location>
</feature>
<dbReference type="GO" id="GO:0098797">
    <property type="term" value="C:plasma membrane protein complex"/>
    <property type="evidence" value="ECO:0007669"/>
    <property type="project" value="TreeGrafter"/>
</dbReference>
<evidence type="ECO:0000256" key="7">
    <source>
        <dbReference type="SAM" id="Phobius"/>
    </source>
</evidence>